<keyword evidence="2" id="KW-1185">Reference proteome</keyword>
<comment type="caution">
    <text evidence="1">The sequence shown here is derived from an EMBL/GenBank/DDBJ whole genome shotgun (WGS) entry which is preliminary data.</text>
</comment>
<protein>
    <recommendedName>
        <fullName evidence="3">SMI1/KNR4 family protein</fullName>
    </recommendedName>
</protein>
<evidence type="ECO:0000313" key="2">
    <source>
        <dbReference type="Proteomes" id="UP001152519"/>
    </source>
</evidence>
<reference evidence="1" key="1">
    <citation type="submission" date="2021-05" db="EMBL/GenBank/DDBJ databases">
        <authorList>
            <person name="Arsene-Ploetze F."/>
        </authorList>
    </citation>
    <scope>NUCLEOTIDE SEQUENCE</scope>
    <source>
        <strain evidence="1">DSM 42138</strain>
    </source>
</reference>
<evidence type="ECO:0000313" key="1">
    <source>
        <dbReference type="EMBL" id="CAG6393755.1"/>
    </source>
</evidence>
<proteinExistence type="predicted"/>
<name>A0A9W4DLR9_9ACTN</name>
<evidence type="ECO:0008006" key="3">
    <source>
        <dbReference type="Google" id="ProtNLM"/>
    </source>
</evidence>
<sequence length="176" mass="19370">MDELSYSAAWLERWRDEVTSAVAAVMSTFEKTYGYPPSRNEVRVADESDLRAAADYGREGCGFREMSTFYESIGEVVLPDIGNGYFVHSARNVLDRLAEEGEIFIPMADDPLGMVIASNGAGHLYVADWGGAVHRSRTASLDEPEFGQVADNLPEFLDRLRHCVLAFAVTGEPGDL</sequence>
<dbReference type="Proteomes" id="UP001152519">
    <property type="component" value="Unassembled WGS sequence"/>
</dbReference>
<gene>
    <name evidence="1" type="ORF">SCOCK_220009</name>
</gene>
<dbReference type="EMBL" id="CAJSLV010000051">
    <property type="protein sequence ID" value="CAG6393755.1"/>
    <property type="molecule type" value="Genomic_DNA"/>
</dbReference>
<dbReference type="RefSeq" id="WP_251489660.1">
    <property type="nucleotide sequence ID" value="NZ_CAJSLV010000051.1"/>
</dbReference>
<dbReference type="AlphaFoldDB" id="A0A9W4DLR9"/>
<accession>A0A9W4DLR9</accession>
<organism evidence="1 2">
    <name type="scientific">Actinacidiphila cocklensis</name>
    <dbReference type="NCBI Taxonomy" id="887465"/>
    <lineage>
        <taxon>Bacteria</taxon>
        <taxon>Bacillati</taxon>
        <taxon>Actinomycetota</taxon>
        <taxon>Actinomycetes</taxon>
        <taxon>Kitasatosporales</taxon>
        <taxon>Streptomycetaceae</taxon>
        <taxon>Actinacidiphila</taxon>
    </lineage>
</organism>